<reference evidence="2" key="1">
    <citation type="submission" date="2021-01" db="EMBL/GenBank/DDBJ databases">
        <authorList>
            <person name="Corre E."/>
            <person name="Pelletier E."/>
            <person name="Niang G."/>
            <person name="Scheremetjew M."/>
            <person name="Finn R."/>
            <person name="Kale V."/>
            <person name="Holt S."/>
            <person name="Cochrane G."/>
            <person name="Meng A."/>
            <person name="Brown T."/>
            <person name="Cohen L."/>
        </authorList>
    </citation>
    <scope>NUCLEOTIDE SEQUENCE</scope>
    <source>
        <strain evidence="2">CCMP3107</strain>
    </source>
</reference>
<dbReference type="InterPro" id="IPR036322">
    <property type="entry name" value="WD40_repeat_dom_sf"/>
</dbReference>
<dbReference type="PANTHER" id="PTHR19879:SF9">
    <property type="entry name" value="TRANSCRIPTION INITIATION FACTOR TFIID SUBUNIT 5"/>
    <property type="match status" value="1"/>
</dbReference>
<feature type="repeat" description="WD" evidence="1">
    <location>
        <begin position="50"/>
        <end position="91"/>
    </location>
</feature>
<accession>A0A7S4DB03</accession>
<keyword evidence="1" id="KW-0853">WD repeat</keyword>
<dbReference type="PROSITE" id="PS50082">
    <property type="entry name" value="WD_REPEATS_2"/>
    <property type="match status" value="2"/>
</dbReference>
<gene>
    <name evidence="2" type="ORF">HAKA00212_LOCUS17728</name>
</gene>
<feature type="repeat" description="WD" evidence="1">
    <location>
        <begin position="7"/>
        <end position="40"/>
    </location>
</feature>
<dbReference type="SMART" id="SM00320">
    <property type="entry name" value="WD40"/>
    <property type="match status" value="3"/>
</dbReference>
<evidence type="ECO:0000256" key="1">
    <source>
        <dbReference type="PROSITE-ProRule" id="PRU00221"/>
    </source>
</evidence>
<protein>
    <recommendedName>
        <fullName evidence="3">Anaphase-promoting complex subunit 4 WD40 domain-containing protein</fullName>
    </recommendedName>
</protein>
<dbReference type="Gene3D" id="2.130.10.10">
    <property type="entry name" value="YVTN repeat-like/Quinoprotein amine dehydrogenase"/>
    <property type="match status" value="1"/>
</dbReference>
<evidence type="ECO:0008006" key="3">
    <source>
        <dbReference type="Google" id="ProtNLM"/>
    </source>
</evidence>
<dbReference type="EMBL" id="HBIU01038881">
    <property type="protein sequence ID" value="CAE0638943.1"/>
    <property type="molecule type" value="Transcribed_RNA"/>
</dbReference>
<dbReference type="InterPro" id="IPR001680">
    <property type="entry name" value="WD40_rpt"/>
</dbReference>
<dbReference type="PROSITE" id="PS50294">
    <property type="entry name" value="WD_REPEATS_REGION"/>
    <property type="match status" value="2"/>
</dbReference>
<dbReference type="AlphaFoldDB" id="A0A7S4DB03"/>
<dbReference type="Pfam" id="PF00400">
    <property type="entry name" value="WD40"/>
    <property type="match status" value="3"/>
</dbReference>
<sequence length="196" mass="21619">MTCSTGDQAHGARVHRVAFAPDSERCLSASADCTVKMWHLLRAGVCERTFSQHKDSVLGLSWNKDGSRFASASHDGTVCIWNPESPTPLHVLRSTGHIVYGGAFGPEATARGGRLVAVGHFPEMVMWDTRQGKKLNTFKLKPKGWTLSVAFSPDGKKIVTTSTEGNNSMIIYEAQPVIHGFWGFILWISRKLRSYN</sequence>
<dbReference type="SUPFAM" id="SSF50978">
    <property type="entry name" value="WD40 repeat-like"/>
    <property type="match status" value="1"/>
</dbReference>
<organism evidence="2">
    <name type="scientific">Heterosigma akashiwo</name>
    <name type="common">Chromophytic alga</name>
    <name type="synonym">Heterosigma carterae</name>
    <dbReference type="NCBI Taxonomy" id="2829"/>
    <lineage>
        <taxon>Eukaryota</taxon>
        <taxon>Sar</taxon>
        <taxon>Stramenopiles</taxon>
        <taxon>Ochrophyta</taxon>
        <taxon>Raphidophyceae</taxon>
        <taxon>Chattonellales</taxon>
        <taxon>Chattonellaceae</taxon>
        <taxon>Heterosigma</taxon>
    </lineage>
</organism>
<dbReference type="InterPro" id="IPR015943">
    <property type="entry name" value="WD40/YVTN_repeat-like_dom_sf"/>
</dbReference>
<evidence type="ECO:0000313" key="2">
    <source>
        <dbReference type="EMBL" id="CAE0638943.1"/>
    </source>
</evidence>
<name>A0A7S4DB03_HETAK</name>
<proteinExistence type="predicted"/>
<dbReference type="PANTHER" id="PTHR19879">
    <property type="entry name" value="TRANSCRIPTION INITIATION FACTOR TFIID"/>
    <property type="match status" value="1"/>
</dbReference>